<dbReference type="EMBL" id="JAVDXX010000001">
    <property type="protein sequence ID" value="MDR7293926.1"/>
    <property type="molecule type" value="Genomic_DNA"/>
</dbReference>
<gene>
    <name evidence="4" type="ORF">J2S67_001194</name>
</gene>
<evidence type="ECO:0000313" key="4">
    <source>
        <dbReference type="EMBL" id="MDR7293926.1"/>
    </source>
</evidence>
<dbReference type="Proteomes" id="UP001180715">
    <property type="component" value="Unassembled WGS sequence"/>
</dbReference>
<protein>
    <submittedName>
        <fullName evidence="4">Alkylated DNA nucleotide flippase Atl1</fullName>
    </submittedName>
</protein>
<proteinExistence type="predicted"/>
<evidence type="ECO:0000313" key="5">
    <source>
        <dbReference type="Proteomes" id="UP001180715"/>
    </source>
</evidence>
<dbReference type="Pfam" id="PF01035">
    <property type="entry name" value="DNA_binding_1"/>
    <property type="match status" value="1"/>
</dbReference>
<evidence type="ECO:0000256" key="1">
    <source>
        <dbReference type="ARBA" id="ARBA00022763"/>
    </source>
</evidence>
<dbReference type="SUPFAM" id="SSF46767">
    <property type="entry name" value="Methylated DNA-protein cysteine methyltransferase, C-terminal domain"/>
    <property type="match status" value="1"/>
</dbReference>
<dbReference type="RefSeq" id="WP_310247233.1">
    <property type="nucleotide sequence ID" value="NZ_JAVDXX010000001.1"/>
</dbReference>
<name>A0ABU1Z1P8_9MICC</name>
<keyword evidence="1" id="KW-0227">DNA damage</keyword>
<feature type="region of interest" description="Disordered" evidence="2">
    <location>
        <begin position="1"/>
        <end position="26"/>
    </location>
</feature>
<keyword evidence="5" id="KW-1185">Reference proteome</keyword>
<dbReference type="InterPro" id="IPR036217">
    <property type="entry name" value="MethylDNA_cys_MeTrfase_DNAb"/>
</dbReference>
<feature type="compositionally biased region" description="Acidic residues" evidence="2">
    <location>
        <begin position="140"/>
        <end position="158"/>
    </location>
</feature>
<dbReference type="InterPro" id="IPR014048">
    <property type="entry name" value="MethylDNA_cys_MeTrfase_DNA-bd"/>
</dbReference>
<comment type="caution">
    <text evidence="4">The sequence shown here is derived from an EMBL/GenBank/DDBJ whole genome shotgun (WGS) entry which is preliminary data.</text>
</comment>
<accession>A0ABU1Z1P8</accession>
<sequence>MSNVPGGRARPDSAARGGALLSGEGRRDPEVVDEAVFRVLEACPAGRVVAYGTVAAWLGLSNARRAAAAMRRAPEGIPWWRHVRTDGGLIPELLGCARRHWEDEGTPYGARGVREAAFWHPDSREWSTLRDRIAQLEAIDAGETDAGEMGADEMGADETDARGTAGNVTAASEATEEPRC</sequence>
<feature type="domain" description="Methylated-DNA-[protein]-cysteine S-methyltransferase DNA binding" evidence="3">
    <location>
        <begin position="34"/>
        <end position="98"/>
    </location>
</feature>
<dbReference type="InterPro" id="IPR036388">
    <property type="entry name" value="WH-like_DNA-bd_sf"/>
</dbReference>
<feature type="region of interest" description="Disordered" evidence="2">
    <location>
        <begin position="140"/>
        <end position="180"/>
    </location>
</feature>
<evidence type="ECO:0000259" key="3">
    <source>
        <dbReference type="Pfam" id="PF01035"/>
    </source>
</evidence>
<dbReference type="Gene3D" id="1.10.10.10">
    <property type="entry name" value="Winged helix-like DNA-binding domain superfamily/Winged helix DNA-binding domain"/>
    <property type="match status" value="1"/>
</dbReference>
<reference evidence="4" key="1">
    <citation type="submission" date="2023-07" db="EMBL/GenBank/DDBJ databases">
        <title>Sequencing the genomes of 1000 actinobacteria strains.</title>
        <authorList>
            <person name="Klenk H.-P."/>
        </authorList>
    </citation>
    <scope>NUCLEOTIDE SEQUENCE</scope>
    <source>
        <strain evidence="4">DSM 13068</strain>
    </source>
</reference>
<organism evidence="4 5">
    <name type="scientific">Pseudoglutamicibacter albus</name>
    <dbReference type="NCBI Taxonomy" id="98671"/>
    <lineage>
        <taxon>Bacteria</taxon>
        <taxon>Bacillati</taxon>
        <taxon>Actinomycetota</taxon>
        <taxon>Actinomycetes</taxon>
        <taxon>Micrococcales</taxon>
        <taxon>Micrococcaceae</taxon>
        <taxon>Pseudoglutamicibacter</taxon>
    </lineage>
</organism>
<evidence type="ECO:0000256" key="2">
    <source>
        <dbReference type="SAM" id="MobiDB-lite"/>
    </source>
</evidence>